<reference evidence="1" key="1">
    <citation type="journal article" date="2020" name="Nature">
        <title>Giant virus diversity and host interactions through global metagenomics.</title>
        <authorList>
            <person name="Schulz F."/>
            <person name="Roux S."/>
            <person name="Paez-Espino D."/>
            <person name="Jungbluth S."/>
            <person name="Walsh D.A."/>
            <person name="Denef V.J."/>
            <person name="McMahon K.D."/>
            <person name="Konstantinidis K.T."/>
            <person name="Eloe-Fadrosh E.A."/>
            <person name="Kyrpides N.C."/>
            <person name="Woyke T."/>
        </authorList>
    </citation>
    <scope>NUCLEOTIDE SEQUENCE</scope>
    <source>
        <strain evidence="1">GVMAG-M-3300023184-167</strain>
    </source>
</reference>
<name>A0A6C0HRM2_9ZZZZ</name>
<proteinExistence type="predicted"/>
<sequence>MRICFESRYKRFTNIVTVPLSQYFGCKNMEIVVEKREDELYITFKHTSKRTPIHFNLPIEINKLIYSYCGDFIEIQTKLVCPKLYPYNPPIWNLIKVNNNLYNSGVISLTEYYNTIVQHVNESNGNLKNWSCVYGFEKEILRFFTRINHFETLIENI</sequence>
<evidence type="ECO:0000313" key="1">
    <source>
        <dbReference type="EMBL" id="QHT83292.1"/>
    </source>
</evidence>
<protein>
    <submittedName>
        <fullName evidence="1">Uncharacterized protein</fullName>
    </submittedName>
</protein>
<dbReference type="AlphaFoldDB" id="A0A6C0HRM2"/>
<accession>A0A6C0HRM2</accession>
<dbReference type="EMBL" id="MN740007">
    <property type="protein sequence ID" value="QHT83292.1"/>
    <property type="molecule type" value="Genomic_DNA"/>
</dbReference>
<organism evidence="1">
    <name type="scientific">viral metagenome</name>
    <dbReference type="NCBI Taxonomy" id="1070528"/>
    <lineage>
        <taxon>unclassified sequences</taxon>
        <taxon>metagenomes</taxon>
        <taxon>organismal metagenomes</taxon>
    </lineage>
</organism>